<dbReference type="PANTHER" id="PTHR45875:SF1">
    <property type="entry name" value="METHYLTRANSFERASE N6AMT1"/>
    <property type="match status" value="1"/>
</dbReference>
<dbReference type="EMBL" id="LT598458">
    <property type="protein sequence ID" value="SCU90160.1"/>
    <property type="molecule type" value="Genomic_DNA"/>
</dbReference>
<dbReference type="SUPFAM" id="SSF53335">
    <property type="entry name" value="S-adenosyl-L-methionine-dependent methyltransferases"/>
    <property type="match status" value="1"/>
</dbReference>
<dbReference type="GO" id="GO:0006417">
    <property type="term" value="P:regulation of translation"/>
    <property type="evidence" value="ECO:0007669"/>
    <property type="project" value="EnsemblFungi"/>
</dbReference>
<dbReference type="PROSITE" id="PS00092">
    <property type="entry name" value="N6_MTASE"/>
    <property type="match status" value="1"/>
</dbReference>
<reference evidence="6 7" key="1">
    <citation type="submission" date="2016-03" db="EMBL/GenBank/DDBJ databases">
        <authorList>
            <person name="Devillers H."/>
        </authorList>
    </citation>
    <scope>NUCLEOTIDE SEQUENCE [LARGE SCALE GENOMIC DNA]</scope>
    <source>
        <strain evidence="6">CBS 10888</strain>
    </source>
</reference>
<dbReference type="GO" id="GO:0032259">
    <property type="term" value="P:methylation"/>
    <property type="evidence" value="ECO:0007669"/>
    <property type="project" value="UniProtKB-KW"/>
</dbReference>
<comment type="similarity">
    <text evidence="1">Belongs to the eukaryotic/archaeal PrmC-related family.</text>
</comment>
<dbReference type="InterPro" id="IPR002052">
    <property type="entry name" value="DNA_methylase_N6_adenine_CS"/>
</dbReference>
<dbReference type="Gene3D" id="3.40.50.150">
    <property type="entry name" value="Vaccinia Virus protein VP39"/>
    <property type="match status" value="1"/>
</dbReference>
<sequence>MLPTPHVRCDYDKVYEPSEDTFLMLDALEKDQEFLRRFLGDKMNLVSEIGCGSGMVTTFMMHNRIPNKNAIYLPTDINPWAMESMVDTASLNKCDQNVLSPIRMNMAKSLRSGQIDLLVFNPPYVPAESVPTIPTEELSVTGEGKEDAAWLDLALLGGDDGMVVTWKLLHSLDEFLAPNGIAYVLFCARNKPQEVVKAMQLQNWSCELVEYRKAGWEVLSIYKFHR</sequence>
<evidence type="ECO:0000313" key="7">
    <source>
        <dbReference type="Proteomes" id="UP000190274"/>
    </source>
</evidence>
<feature type="domain" description="Methyltransferase small" evidence="5">
    <location>
        <begin position="42"/>
        <end position="126"/>
    </location>
</feature>
<keyword evidence="4" id="KW-0949">S-adenosyl-L-methionine</keyword>
<evidence type="ECO:0000256" key="4">
    <source>
        <dbReference type="ARBA" id="ARBA00022691"/>
    </source>
</evidence>
<name>A0A1G4JIB0_9SACH</name>
<dbReference type="OrthoDB" id="406152at2759"/>
<dbReference type="Pfam" id="PF05175">
    <property type="entry name" value="MTS"/>
    <property type="match status" value="1"/>
</dbReference>
<organism evidence="6 7">
    <name type="scientific">Lachancea dasiensis</name>
    <dbReference type="NCBI Taxonomy" id="1072105"/>
    <lineage>
        <taxon>Eukaryota</taxon>
        <taxon>Fungi</taxon>
        <taxon>Dikarya</taxon>
        <taxon>Ascomycota</taxon>
        <taxon>Saccharomycotina</taxon>
        <taxon>Saccharomycetes</taxon>
        <taxon>Saccharomycetales</taxon>
        <taxon>Saccharomycetaceae</taxon>
        <taxon>Lachancea</taxon>
    </lineage>
</organism>
<evidence type="ECO:0000259" key="5">
    <source>
        <dbReference type="Pfam" id="PF05175"/>
    </source>
</evidence>
<keyword evidence="2" id="KW-0489">Methyltransferase</keyword>
<protein>
    <submittedName>
        <fullName evidence="6">LADA_0F02234g1_1</fullName>
    </submittedName>
</protein>
<dbReference type="GO" id="GO:0035657">
    <property type="term" value="C:eRF1 methyltransferase complex"/>
    <property type="evidence" value="ECO:0007669"/>
    <property type="project" value="EnsemblFungi"/>
</dbReference>
<dbReference type="STRING" id="1266660.A0A1G4JIB0"/>
<dbReference type="GO" id="GO:0042273">
    <property type="term" value="P:ribosomal large subunit biogenesis"/>
    <property type="evidence" value="ECO:0007669"/>
    <property type="project" value="EnsemblFungi"/>
</dbReference>
<dbReference type="InterPro" id="IPR052190">
    <property type="entry name" value="Euk-Arch_PrmC-MTase"/>
</dbReference>
<keyword evidence="3" id="KW-0808">Transferase</keyword>
<dbReference type="PANTHER" id="PTHR45875">
    <property type="entry name" value="METHYLTRANSFERASE N6AMT1"/>
    <property type="match status" value="1"/>
</dbReference>
<dbReference type="InterPro" id="IPR007848">
    <property type="entry name" value="Small_mtfrase_dom"/>
</dbReference>
<evidence type="ECO:0000313" key="6">
    <source>
        <dbReference type="EMBL" id="SCU90160.1"/>
    </source>
</evidence>
<dbReference type="AlphaFoldDB" id="A0A1G4JIB0"/>
<keyword evidence="7" id="KW-1185">Reference proteome</keyword>
<dbReference type="InterPro" id="IPR029063">
    <property type="entry name" value="SAM-dependent_MTases_sf"/>
</dbReference>
<evidence type="ECO:0000256" key="2">
    <source>
        <dbReference type="ARBA" id="ARBA00022603"/>
    </source>
</evidence>
<proteinExistence type="inferred from homology"/>
<dbReference type="GO" id="GO:0003676">
    <property type="term" value="F:nucleic acid binding"/>
    <property type="evidence" value="ECO:0007669"/>
    <property type="project" value="InterPro"/>
</dbReference>
<dbReference type="GO" id="GO:0008276">
    <property type="term" value="F:protein methyltransferase activity"/>
    <property type="evidence" value="ECO:0007669"/>
    <property type="project" value="EnsemblFungi"/>
</dbReference>
<dbReference type="GO" id="GO:0008757">
    <property type="term" value="F:S-adenosylmethionine-dependent methyltransferase activity"/>
    <property type="evidence" value="ECO:0007669"/>
    <property type="project" value="EnsemblFungi"/>
</dbReference>
<dbReference type="GO" id="GO:0015934">
    <property type="term" value="C:large ribosomal subunit"/>
    <property type="evidence" value="ECO:0007669"/>
    <property type="project" value="EnsemblFungi"/>
</dbReference>
<dbReference type="Proteomes" id="UP000190274">
    <property type="component" value="Chromosome F"/>
</dbReference>
<accession>A0A1G4JIB0</accession>
<evidence type="ECO:0000256" key="3">
    <source>
        <dbReference type="ARBA" id="ARBA00022679"/>
    </source>
</evidence>
<gene>
    <name evidence="6" type="ORF">LADA_0F02234G</name>
</gene>
<evidence type="ECO:0000256" key="1">
    <source>
        <dbReference type="ARBA" id="ARBA00006149"/>
    </source>
</evidence>